<sequence>MEKIGDERVTKGQNSSSSSPREMPYGGSVSNMVEAVDKCRVVGRGHGNTKQESRMTFYLSATRCTTVSPAKTSVANGMAAHAISYAEAGRSAAGNDTGLASTALFLSRLHAERCLLFSTAYRCRLNLKLGCSLKIGFISR</sequence>
<dbReference type="EMBL" id="KE145370">
    <property type="protein sequence ID" value="EPE26630.1"/>
    <property type="molecule type" value="Genomic_DNA"/>
</dbReference>
<dbReference type="Proteomes" id="UP000016922">
    <property type="component" value="Unassembled WGS sequence"/>
</dbReference>
<evidence type="ECO:0000313" key="3">
    <source>
        <dbReference type="Proteomes" id="UP000016922"/>
    </source>
</evidence>
<accession>S3CLL4</accession>
<feature type="compositionally biased region" description="Polar residues" evidence="1">
    <location>
        <begin position="11"/>
        <end position="20"/>
    </location>
</feature>
<dbReference type="RefSeq" id="XP_008085820.1">
    <property type="nucleotide sequence ID" value="XM_008087629.1"/>
</dbReference>
<dbReference type="AlphaFoldDB" id="S3CLL4"/>
<evidence type="ECO:0000313" key="2">
    <source>
        <dbReference type="EMBL" id="EPE26630.1"/>
    </source>
</evidence>
<feature type="compositionally biased region" description="Basic and acidic residues" evidence="1">
    <location>
        <begin position="1"/>
        <end position="10"/>
    </location>
</feature>
<proteinExistence type="predicted"/>
<gene>
    <name evidence="2" type="ORF">GLAREA_02543</name>
</gene>
<feature type="region of interest" description="Disordered" evidence="1">
    <location>
        <begin position="1"/>
        <end position="26"/>
    </location>
</feature>
<keyword evidence="3" id="KW-1185">Reference proteome</keyword>
<organism evidence="2 3">
    <name type="scientific">Glarea lozoyensis (strain ATCC 20868 / MF5171)</name>
    <dbReference type="NCBI Taxonomy" id="1116229"/>
    <lineage>
        <taxon>Eukaryota</taxon>
        <taxon>Fungi</taxon>
        <taxon>Dikarya</taxon>
        <taxon>Ascomycota</taxon>
        <taxon>Pezizomycotina</taxon>
        <taxon>Leotiomycetes</taxon>
        <taxon>Helotiales</taxon>
        <taxon>Helotiaceae</taxon>
        <taxon>Glarea</taxon>
    </lineage>
</organism>
<dbReference type="GeneID" id="19461600"/>
<dbReference type="KEGG" id="glz:GLAREA_02543"/>
<reference evidence="2 3" key="1">
    <citation type="journal article" date="2013" name="BMC Genomics">
        <title>Genomics-driven discovery of the pneumocandin biosynthetic gene cluster in the fungus Glarea lozoyensis.</title>
        <authorList>
            <person name="Chen L."/>
            <person name="Yue Q."/>
            <person name="Zhang X."/>
            <person name="Xiang M."/>
            <person name="Wang C."/>
            <person name="Li S."/>
            <person name="Che Y."/>
            <person name="Ortiz-Lopez F.J."/>
            <person name="Bills G.F."/>
            <person name="Liu X."/>
            <person name="An Z."/>
        </authorList>
    </citation>
    <scope>NUCLEOTIDE SEQUENCE [LARGE SCALE GENOMIC DNA]</scope>
    <source>
        <strain evidence="3">ATCC 20868 / MF5171</strain>
    </source>
</reference>
<evidence type="ECO:0000256" key="1">
    <source>
        <dbReference type="SAM" id="MobiDB-lite"/>
    </source>
</evidence>
<protein>
    <submittedName>
        <fullName evidence="2">Uncharacterized protein</fullName>
    </submittedName>
</protein>
<name>S3CLL4_GLAL2</name>
<dbReference type="HOGENOM" id="CLU_1835358_0_0_1"/>